<feature type="domain" description="TonB-dependent receptor-like beta-barrel" evidence="11">
    <location>
        <begin position="481"/>
        <end position="974"/>
    </location>
</feature>
<keyword evidence="10" id="KW-0732">Signal</keyword>
<dbReference type="Pfam" id="PF00593">
    <property type="entry name" value="TonB_dep_Rec_b-barrel"/>
    <property type="match status" value="1"/>
</dbReference>
<comment type="subcellular location">
    <subcellularLocation>
        <location evidence="1 8">Cell outer membrane</location>
        <topology evidence="1 8">Multi-pass membrane protein</topology>
    </subcellularLocation>
</comment>
<keyword evidence="14" id="KW-1185">Reference proteome</keyword>
<name>A0ABQ1JDV2_9PROT</name>
<evidence type="ECO:0000256" key="1">
    <source>
        <dbReference type="ARBA" id="ARBA00004571"/>
    </source>
</evidence>
<dbReference type="NCBIfam" id="TIGR01782">
    <property type="entry name" value="TonB-Xanth-Caul"/>
    <property type="match status" value="1"/>
</dbReference>
<evidence type="ECO:0000256" key="7">
    <source>
        <dbReference type="ARBA" id="ARBA00023237"/>
    </source>
</evidence>
<keyword evidence="7 8" id="KW-0998">Cell outer membrane</keyword>
<evidence type="ECO:0000256" key="5">
    <source>
        <dbReference type="ARBA" id="ARBA00023077"/>
    </source>
</evidence>
<evidence type="ECO:0000256" key="10">
    <source>
        <dbReference type="SAM" id="SignalP"/>
    </source>
</evidence>
<accession>A0ABQ1JDV2</accession>
<keyword evidence="5 9" id="KW-0798">TonB box</keyword>
<feature type="signal peptide" evidence="10">
    <location>
        <begin position="1"/>
        <end position="34"/>
    </location>
</feature>
<dbReference type="Gene3D" id="2.170.130.10">
    <property type="entry name" value="TonB-dependent receptor, plug domain"/>
    <property type="match status" value="1"/>
</dbReference>
<dbReference type="EMBL" id="BMKF01000001">
    <property type="protein sequence ID" value="GGB64695.1"/>
    <property type="molecule type" value="Genomic_DNA"/>
</dbReference>
<evidence type="ECO:0000259" key="11">
    <source>
        <dbReference type="Pfam" id="PF00593"/>
    </source>
</evidence>
<keyword evidence="4 8" id="KW-0812">Transmembrane</keyword>
<dbReference type="Pfam" id="PF07715">
    <property type="entry name" value="Plug"/>
    <property type="match status" value="1"/>
</dbReference>
<proteinExistence type="inferred from homology"/>
<dbReference type="PANTHER" id="PTHR40980">
    <property type="entry name" value="PLUG DOMAIN-CONTAINING PROTEIN"/>
    <property type="match status" value="1"/>
</dbReference>
<keyword evidence="6 8" id="KW-0472">Membrane</keyword>
<reference evidence="14" key="1">
    <citation type="journal article" date="2019" name="Int. J. Syst. Evol. Microbiol.">
        <title>The Global Catalogue of Microorganisms (GCM) 10K type strain sequencing project: providing services to taxonomists for standard genome sequencing and annotation.</title>
        <authorList>
            <consortium name="The Broad Institute Genomics Platform"/>
            <consortium name="The Broad Institute Genome Sequencing Center for Infectious Disease"/>
            <person name="Wu L."/>
            <person name="Ma J."/>
        </authorList>
    </citation>
    <scope>NUCLEOTIDE SEQUENCE [LARGE SCALE GENOMIC DNA]</scope>
    <source>
        <strain evidence="14">CGMCC 1.15928</strain>
    </source>
</reference>
<sequence>MRNYSRTATSFAGAAFRASLLCTAVLPFSAGALAQDDEEPVAAVTESDEARQSVVVVKGIRSSLANALEEKRAADNLVEVIQAEDIGKLPDQNLAEVLENVTGVQITREAGVGTGVQIRGTNANRTEINGVSTVGSGAGRGGISFEDVSASMIAAVEVTKAPEAKTIEGSVGGTINLRTIRPLALNERLLSVRVQGEDSSLTTDGITPRLSGTYGDNWSTSMGEFGVVASLSYAEQDVSAFRPRVDRDNLVAADSGLPSAQSFDYLPIQFFIQDYDNFEYETTNFAGTLEWAPNSNLKFFFDAVVNDQERLQESSRVQASGVSDLIGTASPDTFETVNFGALDGQRIGSIRAALTGVVPIQADGSDGNLRFSGDTNSRLTESRIFRLGTDWDITDRLSSTFEISTSSSDTTTPSFNTTLNFINPNAATNSSNENGTPFEYDLRDGLTWGVSQDPALGGPTTAQLLDPANVVLRDVNISRSITENSEDAFRADFNYDLTGIGAIGDFLTSVDAGYRYNKSKSLNDDVTSNLGLRTLADSPTGDLFADLLVAGPKNFNAADDRRLFVRDFLLINPELANSSPDRVLAALNAAIAAHGGTQSIDSPTSSQAAFFDIEEETNALYAQANFEYGIFRGNAGVRYLETEVTSTGNTITNGVATPTSTTGSYDFILPRFNIVASVTDDLLLRFGYSKDIRRPDFNDLSTSVTFSTSPNPPVSVGNPGLKPQEVESFDISAEWYFAPSAVVSAGYFHKTRTGLFVGQQENPVETPATLSDGSPTLVRDVTAPCEGGGVFNPIADWNVFAPLNPDGTRQQGVGICVPSSQIINGAGENIQKGYELAFQYDLSDFEDQIGWASGFGFLANFTHQEFEGGQEFWTPTSRAEAVFDSLGASDVQLRVTEIDLSENAYNATLYYEKFGLSARARYTWRDAYRSTDFGSTSSFPWGFPVVQAARGQLNASVSYDVNDRLTLGVEGVNLTESEVKQYCVNDGALLCFEGLTDRRITFGATYNF</sequence>
<dbReference type="Gene3D" id="2.40.170.20">
    <property type="entry name" value="TonB-dependent receptor, beta-barrel domain"/>
    <property type="match status" value="1"/>
</dbReference>
<evidence type="ECO:0000256" key="8">
    <source>
        <dbReference type="PROSITE-ProRule" id="PRU01360"/>
    </source>
</evidence>
<dbReference type="SUPFAM" id="SSF56935">
    <property type="entry name" value="Porins"/>
    <property type="match status" value="1"/>
</dbReference>
<gene>
    <name evidence="13" type="primary">fhuA</name>
    <name evidence="13" type="ORF">GCM10011503_11870</name>
</gene>
<evidence type="ECO:0000256" key="6">
    <source>
        <dbReference type="ARBA" id="ARBA00023136"/>
    </source>
</evidence>
<evidence type="ECO:0000259" key="12">
    <source>
        <dbReference type="Pfam" id="PF07715"/>
    </source>
</evidence>
<dbReference type="InterPro" id="IPR012910">
    <property type="entry name" value="Plug_dom"/>
</dbReference>
<evidence type="ECO:0000256" key="2">
    <source>
        <dbReference type="ARBA" id="ARBA00022448"/>
    </source>
</evidence>
<comment type="similarity">
    <text evidence="8 9">Belongs to the TonB-dependent receptor family.</text>
</comment>
<dbReference type="InterPro" id="IPR036942">
    <property type="entry name" value="Beta-barrel_TonB_sf"/>
</dbReference>
<dbReference type="PROSITE" id="PS52016">
    <property type="entry name" value="TONB_DEPENDENT_REC_3"/>
    <property type="match status" value="1"/>
</dbReference>
<dbReference type="InterPro" id="IPR039426">
    <property type="entry name" value="TonB-dep_rcpt-like"/>
</dbReference>
<organism evidence="13 14">
    <name type="scientific">Henriciella pelagia</name>
    <dbReference type="NCBI Taxonomy" id="1977912"/>
    <lineage>
        <taxon>Bacteria</taxon>
        <taxon>Pseudomonadati</taxon>
        <taxon>Pseudomonadota</taxon>
        <taxon>Alphaproteobacteria</taxon>
        <taxon>Hyphomonadales</taxon>
        <taxon>Hyphomonadaceae</taxon>
        <taxon>Henriciella</taxon>
    </lineage>
</organism>
<dbReference type="InterPro" id="IPR037066">
    <property type="entry name" value="Plug_dom_sf"/>
</dbReference>
<evidence type="ECO:0000313" key="13">
    <source>
        <dbReference type="EMBL" id="GGB64695.1"/>
    </source>
</evidence>
<comment type="caution">
    <text evidence="13">The sequence shown here is derived from an EMBL/GenBank/DDBJ whole genome shotgun (WGS) entry which is preliminary data.</text>
</comment>
<evidence type="ECO:0000313" key="14">
    <source>
        <dbReference type="Proteomes" id="UP000628854"/>
    </source>
</evidence>
<evidence type="ECO:0000256" key="3">
    <source>
        <dbReference type="ARBA" id="ARBA00022452"/>
    </source>
</evidence>
<evidence type="ECO:0000256" key="4">
    <source>
        <dbReference type="ARBA" id="ARBA00022692"/>
    </source>
</evidence>
<protein>
    <submittedName>
        <fullName evidence="13">TonB-dependent receptor</fullName>
    </submittedName>
</protein>
<dbReference type="InterPro" id="IPR000531">
    <property type="entry name" value="Beta-barrel_TonB"/>
</dbReference>
<evidence type="ECO:0000256" key="9">
    <source>
        <dbReference type="RuleBase" id="RU003357"/>
    </source>
</evidence>
<keyword evidence="13" id="KW-0675">Receptor</keyword>
<keyword evidence="3 8" id="KW-1134">Transmembrane beta strand</keyword>
<dbReference type="PANTHER" id="PTHR40980:SF3">
    <property type="entry name" value="TONB-DEPENDENT RECEPTOR-LIKE BETA-BARREL DOMAIN-CONTAINING PROTEIN"/>
    <property type="match status" value="1"/>
</dbReference>
<dbReference type="Proteomes" id="UP000628854">
    <property type="component" value="Unassembled WGS sequence"/>
</dbReference>
<dbReference type="RefSeq" id="WP_084391423.1">
    <property type="nucleotide sequence ID" value="NZ_BMKF01000001.1"/>
</dbReference>
<feature type="chain" id="PRO_5046380153" evidence="10">
    <location>
        <begin position="35"/>
        <end position="1008"/>
    </location>
</feature>
<keyword evidence="2 8" id="KW-0813">Transport</keyword>
<feature type="domain" description="TonB-dependent receptor plug" evidence="12">
    <location>
        <begin position="72"/>
        <end position="173"/>
    </location>
</feature>
<dbReference type="InterPro" id="IPR010104">
    <property type="entry name" value="TonB_rcpt_bac"/>
</dbReference>